<accession>A0AAV4TWP2</accession>
<feature type="compositionally biased region" description="Basic residues" evidence="5">
    <location>
        <begin position="73"/>
        <end position="92"/>
    </location>
</feature>
<name>A0AAV4TWP2_9ARAC</name>
<evidence type="ECO:0000313" key="8">
    <source>
        <dbReference type="Proteomes" id="UP001054837"/>
    </source>
</evidence>
<dbReference type="InterPro" id="IPR011598">
    <property type="entry name" value="bHLH_dom"/>
</dbReference>
<keyword evidence="8" id="KW-1185">Reference proteome</keyword>
<proteinExistence type="predicted"/>
<evidence type="ECO:0000256" key="2">
    <source>
        <dbReference type="ARBA" id="ARBA00022902"/>
    </source>
</evidence>
<reference evidence="7 8" key="1">
    <citation type="submission" date="2021-06" db="EMBL/GenBank/DDBJ databases">
        <title>Caerostris darwini draft genome.</title>
        <authorList>
            <person name="Kono N."/>
            <person name="Arakawa K."/>
        </authorList>
    </citation>
    <scope>NUCLEOTIDE SEQUENCE [LARGE SCALE GENOMIC DNA]</scope>
</reference>
<feature type="compositionally biased region" description="Polar residues" evidence="5">
    <location>
        <begin position="22"/>
        <end position="39"/>
    </location>
</feature>
<evidence type="ECO:0000256" key="1">
    <source>
        <dbReference type="ARBA" id="ARBA00004123"/>
    </source>
</evidence>
<dbReference type="InterPro" id="IPR050283">
    <property type="entry name" value="E-box_TF_Regulators"/>
</dbReference>
<dbReference type="CDD" id="cd11418">
    <property type="entry name" value="bHLH_TS_ASCL"/>
    <property type="match status" value="1"/>
</dbReference>
<comment type="caution">
    <text evidence="7">The sequence shown here is derived from an EMBL/GenBank/DDBJ whole genome shotgun (WGS) entry which is preliminary data.</text>
</comment>
<dbReference type="Proteomes" id="UP001054837">
    <property type="component" value="Unassembled WGS sequence"/>
</dbReference>
<dbReference type="SMART" id="SM00353">
    <property type="entry name" value="HLH"/>
    <property type="match status" value="1"/>
</dbReference>
<comment type="subcellular location">
    <subcellularLocation>
        <location evidence="1">Nucleus</location>
    </subcellularLocation>
</comment>
<dbReference type="GO" id="GO:0000981">
    <property type="term" value="F:DNA-binding transcription factor activity, RNA polymerase II-specific"/>
    <property type="evidence" value="ECO:0007669"/>
    <property type="project" value="TreeGrafter"/>
</dbReference>
<sequence length="200" mass="22520">MSHFSTQPLSYDSPYLLPPFKSESQLPESWHTSVNNPHSSFDDFSREVAGAFDEELPSSSLPEAAAVPSAGSSKKKSRKGGGSKSSYKHVPHREKPPHLVARRNARERRRVQAVNTAFSRLRKSVPSENKNKRLSKVKTLHRAIEYIQMLQDMLSKADEDLGSDELCLGSVGADSLNKENELHQRWLQLPTVSQVFIRLR</sequence>
<dbReference type="SUPFAM" id="SSF47459">
    <property type="entry name" value="HLH, helix-loop-helix DNA-binding domain"/>
    <property type="match status" value="1"/>
</dbReference>
<protein>
    <submittedName>
        <fullName evidence="7">Achaete-scute-like protein</fullName>
    </submittedName>
</protein>
<dbReference type="Gene3D" id="4.10.280.10">
    <property type="entry name" value="Helix-loop-helix DNA-binding domain"/>
    <property type="match status" value="1"/>
</dbReference>
<organism evidence="7 8">
    <name type="scientific">Caerostris darwini</name>
    <dbReference type="NCBI Taxonomy" id="1538125"/>
    <lineage>
        <taxon>Eukaryota</taxon>
        <taxon>Metazoa</taxon>
        <taxon>Ecdysozoa</taxon>
        <taxon>Arthropoda</taxon>
        <taxon>Chelicerata</taxon>
        <taxon>Arachnida</taxon>
        <taxon>Araneae</taxon>
        <taxon>Araneomorphae</taxon>
        <taxon>Entelegynae</taxon>
        <taxon>Araneoidea</taxon>
        <taxon>Araneidae</taxon>
        <taxon>Caerostris</taxon>
    </lineage>
</organism>
<keyword evidence="2" id="KW-0524">Neurogenesis</keyword>
<evidence type="ECO:0000256" key="5">
    <source>
        <dbReference type="SAM" id="MobiDB-lite"/>
    </source>
</evidence>
<dbReference type="GO" id="GO:0046983">
    <property type="term" value="F:protein dimerization activity"/>
    <property type="evidence" value="ECO:0007669"/>
    <property type="project" value="InterPro"/>
</dbReference>
<dbReference type="GO" id="GO:0007399">
    <property type="term" value="P:nervous system development"/>
    <property type="evidence" value="ECO:0007669"/>
    <property type="project" value="UniProtKB-KW"/>
</dbReference>
<gene>
    <name evidence="7" type="primary">X975_18745</name>
    <name evidence="7" type="ORF">CDAR_283191</name>
</gene>
<evidence type="ECO:0000259" key="6">
    <source>
        <dbReference type="PROSITE" id="PS50888"/>
    </source>
</evidence>
<feature type="region of interest" description="Disordered" evidence="5">
    <location>
        <begin position="1"/>
        <end position="98"/>
    </location>
</feature>
<evidence type="ECO:0000256" key="4">
    <source>
        <dbReference type="ARBA" id="ARBA00023242"/>
    </source>
</evidence>
<feature type="domain" description="BHLH" evidence="6">
    <location>
        <begin position="98"/>
        <end position="150"/>
    </location>
</feature>
<evidence type="ECO:0000256" key="3">
    <source>
        <dbReference type="ARBA" id="ARBA00023125"/>
    </source>
</evidence>
<dbReference type="PANTHER" id="PTHR23349:SF108">
    <property type="entry name" value="BHLH DOMAIN-CONTAINING PROTEIN"/>
    <property type="match status" value="1"/>
</dbReference>
<feature type="compositionally biased region" description="Low complexity" evidence="5">
    <location>
        <begin position="8"/>
        <end position="19"/>
    </location>
</feature>
<keyword evidence="3" id="KW-0238">DNA-binding</keyword>
<dbReference type="PANTHER" id="PTHR23349">
    <property type="entry name" value="BASIC HELIX-LOOP-HELIX TRANSCRIPTION FACTOR, TWIST"/>
    <property type="match status" value="1"/>
</dbReference>
<dbReference type="GO" id="GO:0000977">
    <property type="term" value="F:RNA polymerase II transcription regulatory region sequence-specific DNA binding"/>
    <property type="evidence" value="ECO:0007669"/>
    <property type="project" value="TreeGrafter"/>
</dbReference>
<dbReference type="EMBL" id="BPLQ01010229">
    <property type="protein sequence ID" value="GIY49442.1"/>
    <property type="molecule type" value="Genomic_DNA"/>
</dbReference>
<evidence type="ECO:0000313" key="7">
    <source>
        <dbReference type="EMBL" id="GIY49442.1"/>
    </source>
</evidence>
<dbReference type="InterPro" id="IPR036638">
    <property type="entry name" value="HLH_DNA-bd_sf"/>
</dbReference>
<dbReference type="GO" id="GO:0005634">
    <property type="term" value="C:nucleus"/>
    <property type="evidence" value="ECO:0007669"/>
    <property type="project" value="UniProtKB-SubCell"/>
</dbReference>
<dbReference type="Pfam" id="PF00010">
    <property type="entry name" value="HLH"/>
    <property type="match status" value="1"/>
</dbReference>
<dbReference type="AlphaFoldDB" id="A0AAV4TWP2"/>
<dbReference type="FunFam" id="4.10.280.10:FF:000029">
    <property type="entry name" value="Achaete-scute family bHLH transcription factor 1"/>
    <property type="match status" value="1"/>
</dbReference>
<dbReference type="PROSITE" id="PS50888">
    <property type="entry name" value="BHLH"/>
    <property type="match status" value="1"/>
</dbReference>
<keyword evidence="4" id="KW-0539">Nucleus</keyword>